<dbReference type="EMBL" id="JAWXRC010000026">
    <property type="protein sequence ID" value="MDX6032436.1"/>
    <property type="molecule type" value="Genomic_DNA"/>
</dbReference>
<evidence type="ECO:0000313" key="3">
    <source>
        <dbReference type="Proteomes" id="UP001275664"/>
    </source>
</evidence>
<evidence type="ECO:0000313" key="1">
    <source>
        <dbReference type="EMBL" id="MDX6032436.1"/>
    </source>
</evidence>
<gene>
    <name evidence="2" type="ORF">SIK69_12415</name>
    <name evidence="1" type="ORF">SIL20_13050</name>
</gene>
<accession>A0AAJ2S9W1</accession>
<dbReference type="EMBL" id="JAWXRD010000030">
    <property type="protein sequence ID" value="MDX6040989.1"/>
    <property type="molecule type" value="Genomic_DNA"/>
</dbReference>
<proteinExistence type="predicted"/>
<dbReference type="AlphaFoldDB" id="A0AAJ2S9W1"/>
<organism evidence="1 4">
    <name type="scientific">Scandinavium lactucae</name>
    <dbReference type="NCBI Taxonomy" id="3095028"/>
    <lineage>
        <taxon>Bacteria</taxon>
        <taxon>Pseudomonadati</taxon>
        <taxon>Pseudomonadota</taxon>
        <taxon>Gammaproteobacteria</taxon>
        <taxon>Enterobacterales</taxon>
        <taxon>Enterobacteriaceae</taxon>
        <taxon>Scandinavium</taxon>
    </lineage>
</organism>
<keyword evidence="3" id="KW-1185">Reference proteome</keyword>
<sequence length="149" mass="16781">MEATAVWTHPLLFVNVEPETDFTEVAEHCENLAASALEAEHMQTQHELYQRLHECLTQLQPTLLDPIPDNLIAQFTVNEMPSTEPVMDTETELLCEYCLALSHLLSGNPLSLSVEETLQGLLYELTCFMTDTMLAPRWLNTPQGLQPIA</sequence>
<comment type="caution">
    <text evidence="1">The sequence shown here is derived from an EMBL/GenBank/DDBJ whole genome shotgun (WGS) entry which is preliminary data.</text>
</comment>
<protein>
    <submittedName>
        <fullName evidence="1">Uncharacterized protein</fullName>
    </submittedName>
</protein>
<dbReference type="Proteomes" id="UP001275664">
    <property type="component" value="Unassembled WGS sequence"/>
</dbReference>
<reference evidence="1 3" key="1">
    <citation type="submission" date="2023-11" db="EMBL/GenBank/DDBJ databases">
        <title>Scandinavium wanjuensis sp. nov., isolated from lettuce South Korea.</title>
        <authorList>
            <person name="Park J."/>
            <person name="Park S."/>
            <person name="Oh K.K."/>
            <person name="Cho G.S."/>
            <person name="Franz C.M.A.P."/>
        </authorList>
    </citation>
    <scope>NUCLEOTIDE SEQUENCE</scope>
    <source>
        <strain evidence="1">V105_12</strain>
        <strain evidence="2 3">V105_6</strain>
    </source>
</reference>
<evidence type="ECO:0000313" key="2">
    <source>
        <dbReference type="EMBL" id="MDX6040989.1"/>
    </source>
</evidence>
<dbReference type="Proteomes" id="UP001282336">
    <property type="component" value="Unassembled WGS sequence"/>
</dbReference>
<evidence type="ECO:0000313" key="4">
    <source>
        <dbReference type="Proteomes" id="UP001282336"/>
    </source>
</evidence>
<dbReference type="RefSeq" id="WP_319628955.1">
    <property type="nucleotide sequence ID" value="NZ_JAWXRB010000044.1"/>
</dbReference>
<name>A0AAJ2S9W1_9ENTR</name>